<dbReference type="PANTHER" id="PTHR46796">
    <property type="entry name" value="HTH-TYPE TRANSCRIPTIONAL ACTIVATOR RHAS-RELATED"/>
    <property type="match status" value="1"/>
</dbReference>
<dbReference type="InterPro" id="IPR032783">
    <property type="entry name" value="AraC_lig"/>
</dbReference>
<comment type="caution">
    <text evidence="5">The sequence shown here is derived from an EMBL/GenBank/DDBJ whole genome shotgun (WGS) entry which is preliminary data.</text>
</comment>
<keyword evidence="3" id="KW-0804">Transcription</keyword>
<dbReference type="AlphaFoldDB" id="A0A3N2RFW6"/>
<proteinExistence type="predicted"/>
<protein>
    <submittedName>
        <fullName evidence="5">AraC family transcriptional regulator</fullName>
    </submittedName>
</protein>
<accession>A0A3N2RFW6</accession>
<evidence type="ECO:0000313" key="6">
    <source>
        <dbReference type="Proteomes" id="UP000275910"/>
    </source>
</evidence>
<feature type="domain" description="HTH araC/xylS-type" evidence="4">
    <location>
        <begin position="210"/>
        <end position="308"/>
    </location>
</feature>
<reference evidence="5 6" key="1">
    <citation type="submission" date="2018-10" db="EMBL/GenBank/DDBJ databases">
        <title>The genome of Lysobacter enzymogenes OH11.</title>
        <authorList>
            <person name="Liu F."/>
            <person name="Zhao Y."/>
            <person name="Qian G."/>
            <person name="Chen Y."/>
            <person name="Xu H."/>
        </authorList>
    </citation>
    <scope>NUCLEOTIDE SEQUENCE [LARGE SCALE GENOMIC DNA]</scope>
    <source>
        <strain evidence="5 6">OH11</strain>
    </source>
</reference>
<dbReference type="SUPFAM" id="SSF46689">
    <property type="entry name" value="Homeodomain-like"/>
    <property type="match status" value="2"/>
</dbReference>
<gene>
    <name evidence="5" type="ORF">D9T17_14255</name>
</gene>
<dbReference type="GO" id="GO:0043565">
    <property type="term" value="F:sequence-specific DNA binding"/>
    <property type="evidence" value="ECO:0007669"/>
    <property type="project" value="InterPro"/>
</dbReference>
<dbReference type="PROSITE" id="PS00041">
    <property type="entry name" value="HTH_ARAC_FAMILY_1"/>
    <property type="match status" value="1"/>
</dbReference>
<dbReference type="InterPro" id="IPR018062">
    <property type="entry name" value="HTH_AraC-typ_CS"/>
</dbReference>
<dbReference type="PRINTS" id="PR00032">
    <property type="entry name" value="HTHARAC"/>
</dbReference>
<name>A0A3N2RFW6_LYSEN</name>
<dbReference type="PROSITE" id="PS01124">
    <property type="entry name" value="HTH_ARAC_FAMILY_2"/>
    <property type="match status" value="1"/>
</dbReference>
<dbReference type="GO" id="GO:0003700">
    <property type="term" value="F:DNA-binding transcription factor activity"/>
    <property type="evidence" value="ECO:0007669"/>
    <property type="project" value="InterPro"/>
</dbReference>
<dbReference type="Pfam" id="PF12833">
    <property type="entry name" value="HTH_18"/>
    <property type="match status" value="1"/>
</dbReference>
<evidence type="ECO:0000259" key="4">
    <source>
        <dbReference type="PROSITE" id="PS01124"/>
    </source>
</evidence>
<dbReference type="PANTHER" id="PTHR46796:SF7">
    <property type="entry name" value="ARAC FAMILY TRANSCRIPTIONAL REGULATOR"/>
    <property type="match status" value="1"/>
</dbReference>
<organism evidence="5 6">
    <name type="scientific">Lysobacter enzymogenes</name>
    <dbReference type="NCBI Taxonomy" id="69"/>
    <lineage>
        <taxon>Bacteria</taxon>
        <taxon>Pseudomonadati</taxon>
        <taxon>Pseudomonadota</taxon>
        <taxon>Gammaproteobacteria</taxon>
        <taxon>Lysobacterales</taxon>
        <taxon>Lysobacteraceae</taxon>
        <taxon>Lysobacter</taxon>
    </lineage>
</organism>
<dbReference type="InterPro" id="IPR020449">
    <property type="entry name" value="Tscrpt_reg_AraC-type_HTH"/>
</dbReference>
<evidence type="ECO:0000256" key="3">
    <source>
        <dbReference type="ARBA" id="ARBA00023163"/>
    </source>
</evidence>
<dbReference type="InterPro" id="IPR009057">
    <property type="entry name" value="Homeodomain-like_sf"/>
</dbReference>
<dbReference type="Gene3D" id="1.10.10.60">
    <property type="entry name" value="Homeodomain-like"/>
    <property type="match status" value="2"/>
</dbReference>
<dbReference type="EMBL" id="RCTY01000035">
    <property type="protein sequence ID" value="ROU06318.1"/>
    <property type="molecule type" value="Genomic_DNA"/>
</dbReference>
<dbReference type="SMART" id="SM00342">
    <property type="entry name" value="HTH_ARAC"/>
    <property type="match status" value="1"/>
</dbReference>
<dbReference type="Pfam" id="PF12852">
    <property type="entry name" value="Cupin_6"/>
    <property type="match status" value="1"/>
</dbReference>
<keyword evidence="2" id="KW-0238">DNA-binding</keyword>
<evidence type="ECO:0000256" key="2">
    <source>
        <dbReference type="ARBA" id="ARBA00023125"/>
    </source>
</evidence>
<dbReference type="Proteomes" id="UP000275910">
    <property type="component" value="Unassembled WGS sequence"/>
</dbReference>
<dbReference type="RefSeq" id="WP_123648035.1">
    <property type="nucleotide sequence ID" value="NZ_RCTY01000035.1"/>
</dbReference>
<sequence length="316" mass="34216">MPKRQTADAVLDQLVAAQDEVFFQVFRLARLHGELLRDGPLRAGAGRRYGGGRAMFHFVRDAACVATVEPLPGARGRPLRLRLQPDELLILPHGQPHRIALAGRGAAAELSSGAFAIEGVGGEALMRALPPTLHARGASGERVGADGAAQWLALTFAAMRKETREPSIGSRIMLARLIDMVFIWSVRHWLASAPPGPPGWLGALRDPLVGRALALLHAEPAHAWSVQELAARLHQSRSGLGQRFAREVGEPPMRYLARWRMQLAADALARSHLLVAQIAERVGYASEAALARSFRREFGMSPSGYRASARERGGAV</sequence>
<keyword evidence="1" id="KW-0805">Transcription regulation</keyword>
<evidence type="ECO:0000256" key="1">
    <source>
        <dbReference type="ARBA" id="ARBA00023015"/>
    </source>
</evidence>
<dbReference type="InterPro" id="IPR050204">
    <property type="entry name" value="AraC_XylS_family_regulators"/>
</dbReference>
<dbReference type="InterPro" id="IPR018060">
    <property type="entry name" value="HTH_AraC"/>
</dbReference>
<evidence type="ECO:0000313" key="5">
    <source>
        <dbReference type="EMBL" id="ROU06318.1"/>
    </source>
</evidence>